<proteinExistence type="predicted"/>
<evidence type="ECO:0000313" key="2">
    <source>
        <dbReference type="EMBL" id="MBB5855532.1"/>
    </source>
</evidence>
<evidence type="ECO:0000256" key="1">
    <source>
        <dbReference type="SAM" id="Phobius"/>
    </source>
</evidence>
<feature type="transmembrane region" description="Helical" evidence="1">
    <location>
        <begin position="33"/>
        <end position="56"/>
    </location>
</feature>
<keyword evidence="1" id="KW-1133">Transmembrane helix</keyword>
<keyword evidence="1" id="KW-0812">Transmembrane</keyword>
<keyword evidence="3" id="KW-1185">Reference proteome</keyword>
<protein>
    <submittedName>
        <fullName evidence="2">Uncharacterized protein</fullName>
    </submittedName>
</protein>
<gene>
    <name evidence="2" type="ORF">HDA45_005619</name>
</gene>
<organism evidence="2 3">
    <name type="scientific">Amycolatopsis umgeniensis</name>
    <dbReference type="NCBI Taxonomy" id="336628"/>
    <lineage>
        <taxon>Bacteria</taxon>
        <taxon>Bacillati</taxon>
        <taxon>Actinomycetota</taxon>
        <taxon>Actinomycetes</taxon>
        <taxon>Pseudonocardiales</taxon>
        <taxon>Pseudonocardiaceae</taxon>
        <taxon>Amycolatopsis</taxon>
    </lineage>
</organism>
<feature type="transmembrane region" description="Helical" evidence="1">
    <location>
        <begin position="7"/>
        <end position="27"/>
    </location>
</feature>
<evidence type="ECO:0000313" key="3">
    <source>
        <dbReference type="Proteomes" id="UP000580861"/>
    </source>
</evidence>
<name>A0A841BAD5_9PSEU</name>
<dbReference type="Proteomes" id="UP000580861">
    <property type="component" value="Unassembled WGS sequence"/>
</dbReference>
<reference evidence="2 3" key="1">
    <citation type="submission" date="2020-08" db="EMBL/GenBank/DDBJ databases">
        <title>Sequencing the genomes of 1000 actinobacteria strains.</title>
        <authorList>
            <person name="Klenk H.-P."/>
        </authorList>
    </citation>
    <scope>NUCLEOTIDE SEQUENCE [LARGE SCALE GENOMIC DNA]</scope>
    <source>
        <strain evidence="2 3">DSM 45272</strain>
    </source>
</reference>
<accession>A0A841BAD5</accession>
<dbReference type="RefSeq" id="WP_184900299.1">
    <property type="nucleotide sequence ID" value="NZ_JACHMX010000001.1"/>
</dbReference>
<dbReference type="EMBL" id="JACHMX010000001">
    <property type="protein sequence ID" value="MBB5855532.1"/>
    <property type="molecule type" value="Genomic_DNA"/>
</dbReference>
<sequence>MVSKPRVALGMFVLVALAGGLIALLISLEAGAFWIKVLPLGLMAGGAAVAQSLGLFNKPSKESKD</sequence>
<comment type="caution">
    <text evidence="2">The sequence shown here is derived from an EMBL/GenBank/DDBJ whole genome shotgun (WGS) entry which is preliminary data.</text>
</comment>
<dbReference type="AlphaFoldDB" id="A0A841BAD5"/>
<keyword evidence="1" id="KW-0472">Membrane</keyword>